<keyword evidence="2" id="KW-1185">Reference proteome</keyword>
<accession>A0ABS3JAH6</accession>
<name>A0ABS3JAH6_9BACT</name>
<dbReference type="RefSeq" id="WP_207326916.1">
    <property type="nucleotide sequence ID" value="NZ_JAFMYW010000001.1"/>
</dbReference>
<evidence type="ECO:0000313" key="1">
    <source>
        <dbReference type="EMBL" id="MBO0946989.1"/>
    </source>
</evidence>
<proteinExistence type="predicted"/>
<dbReference type="SUPFAM" id="SSF52540">
    <property type="entry name" value="P-loop containing nucleoside triphosphate hydrolases"/>
    <property type="match status" value="1"/>
</dbReference>
<comment type="caution">
    <text evidence="1">The sequence shown here is derived from an EMBL/GenBank/DDBJ whole genome shotgun (WGS) entry which is preliminary data.</text>
</comment>
<dbReference type="EMBL" id="JAFMYW010000001">
    <property type="protein sequence ID" value="MBO0946989.1"/>
    <property type="molecule type" value="Genomic_DNA"/>
</dbReference>
<dbReference type="InterPro" id="IPR027417">
    <property type="entry name" value="P-loop_NTPase"/>
</dbReference>
<dbReference type="Proteomes" id="UP000664628">
    <property type="component" value="Unassembled WGS sequence"/>
</dbReference>
<organism evidence="1 2">
    <name type="scientific">Fibrella forsythiae</name>
    <dbReference type="NCBI Taxonomy" id="2817061"/>
    <lineage>
        <taxon>Bacteria</taxon>
        <taxon>Pseudomonadati</taxon>
        <taxon>Bacteroidota</taxon>
        <taxon>Cytophagia</taxon>
        <taxon>Cytophagales</taxon>
        <taxon>Spirosomataceae</taxon>
        <taxon>Fibrella</taxon>
    </lineage>
</organism>
<evidence type="ECO:0008006" key="3">
    <source>
        <dbReference type="Google" id="ProtNLM"/>
    </source>
</evidence>
<gene>
    <name evidence="1" type="ORF">J2I46_00230</name>
</gene>
<sequence>MSGVRANVVILRVGYPRTGKTVHLKRLIETAGQTKGVLIYDINNEEKYREYPVITLEQLKRWKGTGIYRLFSDDDKAVLAAIYQYAYNCTIVFEDATAYIKPNVQDEIRKLLVSRRHRNLDLLFTFHSLNRVPKLLYEMTNYLVLGKTNDGIENGGTLQKVPNFELVKEAWQRVQDNPNRFHYETIAIQA</sequence>
<evidence type="ECO:0000313" key="2">
    <source>
        <dbReference type="Proteomes" id="UP000664628"/>
    </source>
</evidence>
<reference evidence="1 2" key="1">
    <citation type="submission" date="2021-03" db="EMBL/GenBank/DDBJ databases">
        <title>Fibrella sp. HMF5405 genome sequencing and assembly.</title>
        <authorList>
            <person name="Kang H."/>
            <person name="Kim H."/>
            <person name="Bae S."/>
            <person name="Joh K."/>
        </authorList>
    </citation>
    <scope>NUCLEOTIDE SEQUENCE [LARGE SCALE GENOMIC DNA]</scope>
    <source>
        <strain evidence="1 2">HMF5405</strain>
    </source>
</reference>
<protein>
    <recommendedName>
        <fullName evidence="3">Zona occludens toxin N-terminal domain-containing protein</fullName>
    </recommendedName>
</protein>
<dbReference type="Gene3D" id="3.40.50.300">
    <property type="entry name" value="P-loop containing nucleotide triphosphate hydrolases"/>
    <property type="match status" value="1"/>
</dbReference>